<dbReference type="AlphaFoldDB" id="A0A2S6HXR8"/>
<dbReference type="InterPro" id="IPR003439">
    <property type="entry name" value="ABC_transporter-like_ATP-bd"/>
</dbReference>
<evidence type="ECO:0000313" key="9">
    <source>
        <dbReference type="Proteomes" id="UP000237749"/>
    </source>
</evidence>
<comment type="subcellular location">
    <subcellularLocation>
        <location evidence="1">Cell membrane</location>
        <topology evidence="1">Peripheral membrane protein</topology>
    </subcellularLocation>
</comment>
<dbReference type="PROSITE" id="PS00211">
    <property type="entry name" value="ABC_TRANSPORTER_1"/>
    <property type="match status" value="1"/>
</dbReference>
<evidence type="ECO:0000256" key="5">
    <source>
        <dbReference type="ARBA" id="ARBA00022840"/>
    </source>
</evidence>
<protein>
    <submittedName>
        <fullName evidence="8">Amino acid ABC transporter ATP-binding protein (PAAT family)</fullName>
    </submittedName>
</protein>
<dbReference type="Gene3D" id="3.40.50.300">
    <property type="entry name" value="P-loop containing nucleotide triphosphate hydrolases"/>
    <property type="match status" value="1"/>
</dbReference>
<organism evidence="8 9">
    <name type="scientific">Lacrimispora xylanisolvens</name>
    <dbReference type="NCBI Taxonomy" id="384636"/>
    <lineage>
        <taxon>Bacteria</taxon>
        <taxon>Bacillati</taxon>
        <taxon>Bacillota</taxon>
        <taxon>Clostridia</taxon>
        <taxon>Lachnospirales</taxon>
        <taxon>Lachnospiraceae</taxon>
        <taxon>Lacrimispora</taxon>
    </lineage>
</organism>
<dbReference type="InterPro" id="IPR030679">
    <property type="entry name" value="ABC_ATPase_HisP-typ"/>
</dbReference>
<evidence type="ECO:0000256" key="2">
    <source>
        <dbReference type="ARBA" id="ARBA00022448"/>
    </source>
</evidence>
<evidence type="ECO:0000259" key="7">
    <source>
        <dbReference type="PROSITE" id="PS50893"/>
    </source>
</evidence>
<dbReference type="RefSeq" id="WP_104435463.1">
    <property type="nucleotide sequence ID" value="NZ_PTJA01000002.1"/>
</dbReference>
<keyword evidence="4" id="KW-0547">Nucleotide-binding</keyword>
<name>A0A2S6HXR8_9FIRM</name>
<keyword evidence="5 8" id="KW-0067">ATP-binding</keyword>
<dbReference type="GO" id="GO:0005886">
    <property type="term" value="C:plasma membrane"/>
    <property type="evidence" value="ECO:0007669"/>
    <property type="project" value="UniProtKB-SubCell"/>
</dbReference>
<dbReference type="InterPro" id="IPR017871">
    <property type="entry name" value="ABC_transporter-like_CS"/>
</dbReference>
<dbReference type="InterPro" id="IPR050086">
    <property type="entry name" value="MetN_ABC_transporter-like"/>
</dbReference>
<dbReference type="PIRSF" id="PIRSF039085">
    <property type="entry name" value="ABC_ATPase_HisP"/>
    <property type="match status" value="1"/>
</dbReference>
<dbReference type="InterPro" id="IPR027417">
    <property type="entry name" value="P-loop_NTPase"/>
</dbReference>
<evidence type="ECO:0000256" key="3">
    <source>
        <dbReference type="ARBA" id="ARBA00022475"/>
    </source>
</evidence>
<dbReference type="InterPro" id="IPR003593">
    <property type="entry name" value="AAA+_ATPase"/>
</dbReference>
<dbReference type="GO" id="GO:0005524">
    <property type="term" value="F:ATP binding"/>
    <property type="evidence" value="ECO:0007669"/>
    <property type="project" value="UniProtKB-KW"/>
</dbReference>
<evidence type="ECO:0000256" key="1">
    <source>
        <dbReference type="ARBA" id="ARBA00004202"/>
    </source>
</evidence>
<dbReference type="SUPFAM" id="SSF52540">
    <property type="entry name" value="P-loop containing nucleoside triphosphate hydrolases"/>
    <property type="match status" value="1"/>
</dbReference>
<keyword evidence="3" id="KW-1003">Cell membrane</keyword>
<dbReference type="Pfam" id="PF00005">
    <property type="entry name" value="ABC_tran"/>
    <property type="match status" value="1"/>
</dbReference>
<dbReference type="GO" id="GO:0016887">
    <property type="term" value="F:ATP hydrolysis activity"/>
    <property type="evidence" value="ECO:0007669"/>
    <property type="project" value="InterPro"/>
</dbReference>
<keyword evidence="9" id="KW-1185">Reference proteome</keyword>
<dbReference type="EMBL" id="PTJA01000002">
    <property type="protein sequence ID" value="PPK82715.1"/>
    <property type="molecule type" value="Genomic_DNA"/>
</dbReference>
<dbReference type="OrthoDB" id="9802264at2"/>
<dbReference type="SMART" id="SM00382">
    <property type="entry name" value="AAA"/>
    <property type="match status" value="1"/>
</dbReference>
<keyword evidence="2" id="KW-0813">Transport</keyword>
<dbReference type="PANTHER" id="PTHR43166">
    <property type="entry name" value="AMINO ACID IMPORT ATP-BINDING PROTEIN"/>
    <property type="match status" value="1"/>
</dbReference>
<dbReference type="PANTHER" id="PTHR43166:SF35">
    <property type="entry name" value="L-CYSTINE IMPORT ATP-BINDING PROTEIN TCYN"/>
    <property type="match status" value="1"/>
</dbReference>
<dbReference type="Proteomes" id="UP000237749">
    <property type="component" value="Unassembled WGS sequence"/>
</dbReference>
<proteinExistence type="predicted"/>
<keyword evidence="6" id="KW-0472">Membrane</keyword>
<comment type="caution">
    <text evidence="8">The sequence shown here is derived from an EMBL/GenBank/DDBJ whole genome shotgun (WGS) entry which is preliminary data.</text>
</comment>
<gene>
    <name evidence="8" type="ORF">BXY41_102405</name>
</gene>
<accession>A0A2S6HXR8</accession>
<sequence>MIEISHLWKSFDGETDILKDINISIQKGEIVAILGSSGTGKSTLLRCLNYLTKPTDGIIRIGSHGIDAKKHSKKEIMELRSHSAMVFQNYNLFKNKTAIENIMEALITVKGKSKKEAQEIGLRLLDKVGMLERKDFFPSRLSGGQQQRVGIARALALNPEVLLLDEPTSALDPELVGEVLNTIQKVAEDGATMILVTHEIMFARRIATRILFMAEGTIIADGTPKEILDNPEDERVKRFLDYNLK</sequence>
<evidence type="ECO:0000256" key="4">
    <source>
        <dbReference type="ARBA" id="ARBA00022741"/>
    </source>
</evidence>
<dbReference type="GO" id="GO:0015424">
    <property type="term" value="F:ABC-type amino acid transporter activity"/>
    <property type="evidence" value="ECO:0007669"/>
    <property type="project" value="InterPro"/>
</dbReference>
<evidence type="ECO:0000256" key="6">
    <source>
        <dbReference type="ARBA" id="ARBA00023136"/>
    </source>
</evidence>
<evidence type="ECO:0000313" key="8">
    <source>
        <dbReference type="EMBL" id="PPK82715.1"/>
    </source>
</evidence>
<reference evidence="8 9" key="1">
    <citation type="submission" date="2018-02" db="EMBL/GenBank/DDBJ databases">
        <title>Genomic Encyclopedia of Archaeal and Bacterial Type Strains, Phase II (KMG-II): from individual species to whole genera.</title>
        <authorList>
            <person name="Goeker M."/>
        </authorList>
    </citation>
    <scope>NUCLEOTIDE SEQUENCE [LARGE SCALE GENOMIC DNA]</scope>
    <source>
        <strain evidence="8 9">DSM 3808</strain>
    </source>
</reference>
<feature type="domain" description="ABC transporter" evidence="7">
    <location>
        <begin position="2"/>
        <end position="240"/>
    </location>
</feature>
<dbReference type="PROSITE" id="PS50893">
    <property type="entry name" value="ABC_TRANSPORTER_2"/>
    <property type="match status" value="1"/>
</dbReference>